<name>A0ABU7AV33_9TELE</name>
<evidence type="ECO:0000313" key="6">
    <source>
        <dbReference type="EMBL" id="MED6242052.1"/>
    </source>
</evidence>
<dbReference type="Gene3D" id="3.10.100.10">
    <property type="entry name" value="Mannose-Binding Protein A, subunit A"/>
    <property type="match status" value="1"/>
</dbReference>
<reference evidence="6 7" key="1">
    <citation type="submission" date="2021-07" db="EMBL/GenBank/DDBJ databases">
        <authorList>
            <person name="Palmer J.M."/>
        </authorList>
    </citation>
    <scope>NUCLEOTIDE SEQUENCE [LARGE SCALE GENOMIC DNA]</scope>
    <source>
        <strain evidence="6 7">AT_MEX2019</strain>
        <tissue evidence="6">Muscle</tissue>
    </source>
</reference>
<keyword evidence="7" id="KW-1185">Reference proteome</keyword>
<dbReference type="Proteomes" id="UP001345963">
    <property type="component" value="Unassembled WGS sequence"/>
</dbReference>
<feature type="transmembrane region" description="Helical" evidence="4">
    <location>
        <begin position="33"/>
        <end position="55"/>
    </location>
</feature>
<dbReference type="PANTHER" id="PTHR22803">
    <property type="entry name" value="MANNOSE, PHOSPHOLIPASE, LECTIN RECEPTOR RELATED"/>
    <property type="match status" value="1"/>
</dbReference>
<dbReference type="InterPro" id="IPR033989">
    <property type="entry name" value="CD209-like_CTLD"/>
</dbReference>
<evidence type="ECO:0000256" key="3">
    <source>
        <dbReference type="SAM" id="Coils"/>
    </source>
</evidence>
<dbReference type="InterPro" id="IPR018378">
    <property type="entry name" value="C-type_lectin_CS"/>
</dbReference>
<evidence type="ECO:0000256" key="4">
    <source>
        <dbReference type="SAM" id="Phobius"/>
    </source>
</evidence>
<keyword evidence="4" id="KW-1133">Transmembrane helix</keyword>
<accession>A0ABU7AV33</accession>
<keyword evidence="4" id="KW-0812">Transmembrane</keyword>
<dbReference type="SUPFAM" id="SSF56436">
    <property type="entry name" value="C-type lectin-like"/>
    <property type="match status" value="1"/>
</dbReference>
<dbReference type="PROSITE" id="PS00615">
    <property type="entry name" value="C_TYPE_LECTIN_1"/>
    <property type="match status" value="1"/>
</dbReference>
<dbReference type="InterPro" id="IPR050111">
    <property type="entry name" value="C-type_lectin/snaclec_domain"/>
</dbReference>
<evidence type="ECO:0000313" key="7">
    <source>
        <dbReference type="Proteomes" id="UP001345963"/>
    </source>
</evidence>
<dbReference type="Pfam" id="PF00059">
    <property type="entry name" value="Lectin_C"/>
    <property type="match status" value="1"/>
</dbReference>
<evidence type="ECO:0000256" key="2">
    <source>
        <dbReference type="ARBA" id="ARBA00023157"/>
    </source>
</evidence>
<gene>
    <name evidence="6" type="ORF">ATANTOWER_032380</name>
</gene>
<comment type="caution">
    <text evidence="6">The sequence shown here is derived from an EMBL/GenBank/DDBJ whole genome shotgun (WGS) entry which is preliminary data.</text>
</comment>
<keyword evidence="1" id="KW-0430">Lectin</keyword>
<sequence>MEKKHMHVQHSRLVSSGYLGTCRGSEKRFHLSVILFFGLFSICLLIGLLVANVQYNDAKSQLTKDLQDYKNKLSSTTKDRDQLFSFLNKKAKEQSSLAKQNIDSKCNSNEELLNNLTERLHACNETLFKITKERDHLNIQLMEQPEEASGLQSLSEQNDSKCNLNVKNELSTLSDNLTARLRDSGEKISFISQERDLLNVKLGKTTKELKRLCQLIENTTCPEGWIKFNCSCYDIFGPGSWDEGREDCISKGGDLVVIDNPDEQNFLSTFKIEAWIGLGDKETEESWRWVDGTSLNFTFWDDSQHDNGKGGEEDCVLITTNDGAPWHDFPCNAVSAWICEKLPTMFIPKMF</sequence>
<organism evidence="6 7">
    <name type="scientific">Ataeniobius toweri</name>
    <dbReference type="NCBI Taxonomy" id="208326"/>
    <lineage>
        <taxon>Eukaryota</taxon>
        <taxon>Metazoa</taxon>
        <taxon>Chordata</taxon>
        <taxon>Craniata</taxon>
        <taxon>Vertebrata</taxon>
        <taxon>Euteleostomi</taxon>
        <taxon>Actinopterygii</taxon>
        <taxon>Neopterygii</taxon>
        <taxon>Teleostei</taxon>
        <taxon>Neoteleostei</taxon>
        <taxon>Acanthomorphata</taxon>
        <taxon>Ovalentaria</taxon>
        <taxon>Atherinomorphae</taxon>
        <taxon>Cyprinodontiformes</taxon>
        <taxon>Goodeidae</taxon>
        <taxon>Ataeniobius</taxon>
    </lineage>
</organism>
<proteinExistence type="predicted"/>
<dbReference type="CDD" id="cd03590">
    <property type="entry name" value="CLECT_DC-SIGN_like"/>
    <property type="match status" value="1"/>
</dbReference>
<evidence type="ECO:0000259" key="5">
    <source>
        <dbReference type="PROSITE" id="PS50041"/>
    </source>
</evidence>
<feature type="domain" description="C-type lectin" evidence="5">
    <location>
        <begin position="228"/>
        <end position="340"/>
    </location>
</feature>
<dbReference type="InterPro" id="IPR016186">
    <property type="entry name" value="C-type_lectin-like/link_sf"/>
</dbReference>
<protein>
    <recommendedName>
        <fullName evidence="5">C-type lectin domain-containing protein</fullName>
    </recommendedName>
</protein>
<feature type="coiled-coil region" evidence="3">
    <location>
        <begin position="52"/>
        <end position="79"/>
    </location>
</feature>
<dbReference type="PROSITE" id="PS50041">
    <property type="entry name" value="C_TYPE_LECTIN_2"/>
    <property type="match status" value="1"/>
</dbReference>
<dbReference type="EMBL" id="JAHUTI010030452">
    <property type="protein sequence ID" value="MED6242052.1"/>
    <property type="molecule type" value="Genomic_DNA"/>
</dbReference>
<keyword evidence="4" id="KW-0472">Membrane</keyword>
<dbReference type="InterPro" id="IPR016187">
    <property type="entry name" value="CTDL_fold"/>
</dbReference>
<evidence type="ECO:0000256" key="1">
    <source>
        <dbReference type="ARBA" id="ARBA00022734"/>
    </source>
</evidence>
<keyword evidence="3" id="KW-0175">Coiled coil</keyword>
<dbReference type="InterPro" id="IPR001304">
    <property type="entry name" value="C-type_lectin-like"/>
</dbReference>
<keyword evidence="2" id="KW-1015">Disulfide bond</keyword>
<dbReference type="SMART" id="SM00034">
    <property type="entry name" value="CLECT"/>
    <property type="match status" value="1"/>
</dbReference>